<feature type="transmembrane region" description="Helical" evidence="4">
    <location>
        <begin position="17"/>
        <end position="37"/>
    </location>
</feature>
<evidence type="ECO:0000313" key="7">
    <source>
        <dbReference type="Proteomes" id="UP000613030"/>
    </source>
</evidence>
<keyword evidence="3" id="KW-0862">Zinc</keyword>
<dbReference type="Pfam" id="PF00641">
    <property type="entry name" value="Zn_ribbon_RanBP"/>
    <property type="match status" value="1"/>
</dbReference>
<proteinExistence type="predicted"/>
<comment type="caution">
    <text evidence="6">The sequence shown here is derived from an EMBL/GenBank/DDBJ whole genome shotgun (WGS) entry which is preliminary data.</text>
</comment>
<keyword evidence="4" id="KW-1133">Transmembrane helix</keyword>
<feature type="domain" description="RanBP2-type" evidence="5">
    <location>
        <begin position="104"/>
        <end position="133"/>
    </location>
</feature>
<accession>A0ABS1KKF1</accession>
<dbReference type="InterPro" id="IPR008523">
    <property type="entry name" value="DUF805"/>
</dbReference>
<dbReference type="Pfam" id="PF05656">
    <property type="entry name" value="DUF805"/>
    <property type="match status" value="1"/>
</dbReference>
<dbReference type="PROSITE" id="PS50199">
    <property type="entry name" value="ZF_RANBP2_2"/>
    <property type="match status" value="1"/>
</dbReference>
<dbReference type="PANTHER" id="PTHR34980:SF3">
    <property type="entry name" value="BLR8105 PROTEIN"/>
    <property type="match status" value="1"/>
</dbReference>
<feature type="transmembrane region" description="Helical" evidence="4">
    <location>
        <begin position="74"/>
        <end position="94"/>
    </location>
</feature>
<dbReference type="Proteomes" id="UP000613030">
    <property type="component" value="Unassembled WGS sequence"/>
</dbReference>
<name>A0ABS1KKF1_9BACT</name>
<keyword evidence="4" id="KW-0812">Transmembrane</keyword>
<sequence>METNILTVQGRIRRSIFWIRWGVAAVINFTLGVVMGAAPKSDIILLVLVGSLLTSTFILIQGAKRMHDVGKSGWYFLIPIYNVILAFTDGTVGANEYGEDPKGRGDAWQCPACQTPNEANTTVCIQCQYQRFPATHGSVEQGPSDKRLLTYMALLLLHVVVIAGMQRLFLGLGSMHAIQYFHVATSLVWTFAPLLVVLSIQKKNLRTIALVVYVIYALWVVFQNIMWLQRI</sequence>
<gene>
    <name evidence="6" type="ORF">JI741_00770</name>
</gene>
<evidence type="ECO:0000259" key="5">
    <source>
        <dbReference type="PROSITE" id="PS50199"/>
    </source>
</evidence>
<evidence type="ECO:0000256" key="4">
    <source>
        <dbReference type="SAM" id="Phobius"/>
    </source>
</evidence>
<keyword evidence="1" id="KW-0479">Metal-binding</keyword>
<evidence type="ECO:0000256" key="1">
    <source>
        <dbReference type="ARBA" id="ARBA00022723"/>
    </source>
</evidence>
<feature type="transmembrane region" description="Helical" evidence="4">
    <location>
        <begin position="148"/>
        <end position="169"/>
    </location>
</feature>
<dbReference type="InterPro" id="IPR001876">
    <property type="entry name" value="Znf_RanBP2"/>
</dbReference>
<feature type="transmembrane region" description="Helical" evidence="4">
    <location>
        <begin position="181"/>
        <end position="201"/>
    </location>
</feature>
<evidence type="ECO:0000256" key="3">
    <source>
        <dbReference type="ARBA" id="ARBA00022833"/>
    </source>
</evidence>
<feature type="transmembrane region" description="Helical" evidence="4">
    <location>
        <begin position="43"/>
        <end position="62"/>
    </location>
</feature>
<protein>
    <submittedName>
        <fullName evidence="6">DUF805 domain-containing protein</fullName>
    </submittedName>
</protein>
<keyword evidence="7" id="KW-1185">Reference proteome</keyword>
<keyword evidence="2" id="KW-0863">Zinc-finger</keyword>
<dbReference type="EMBL" id="JAERRB010000001">
    <property type="protein sequence ID" value="MBL0739722.1"/>
    <property type="molecule type" value="Genomic_DNA"/>
</dbReference>
<feature type="transmembrane region" description="Helical" evidence="4">
    <location>
        <begin position="207"/>
        <end position="228"/>
    </location>
</feature>
<dbReference type="RefSeq" id="WP_202006694.1">
    <property type="nucleotide sequence ID" value="NZ_JAERRB010000001.1"/>
</dbReference>
<dbReference type="PANTHER" id="PTHR34980">
    <property type="entry name" value="INNER MEMBRANE PROTEIN-RELATED-RELATED"/>
    <property type="match status" value="1"/>
</dbReference>
<dbReference type="PROSITE" id="PS01358">
    <property type="entry name" value="ZF_RANBP2_1"/>
    <property type="match status" value="1"/>
</dbReference>
<reference evidence="6 7" key="1">
    <citation type="submission" date="2021-01" db="EMBL/GenBank/DDBJ databases">
        <title>Chryseolinea sp. Jin1 Genome sequencing and assembly.</title>
        <authorList>
            <person name="Kim I."/>
        </authorList>
    </citation>
    <scope>NUCLEOTIDE SEQUENCE [LARGE SCALE GENOMIC DNA]</scope>
    <source>
        <strain evidence="6 7">Jin1</strain>
    </source>
</reference>
<evidence type="ECO:0000313" key="6">
    <source>
        <dbReference type="EMBL" id="MBL0739722.1"/>
    </source>
</evidence>
<keyword evidence="4" id="KW-0472">Membrane</keyword>
<evidence type="ECO:0000256" key="2">
    <source>
        <dbReference type="ARBA" id="ARBA00022771"/>
    </source>
</evidence>
<organism evidence="6 7">
    <name type="scientific">Chryseolinea lacunae</name>
    <dbReference type="NCBI Taxonomy" id="2801331"/>
    <lineage>
        <taxon>Bacteria</taxon>
        <taxon>Pseudomonadati</taxon>
        <taxon>Bacteroidota</taxon>
        <taxon>Cytophagia</taxon>
        <taxon>Cytophagales</taxon>
        <taxon>Fulvivirgaceae</taxon>
        <taxon>Chryseolinea</taxon>
    </lineage>
</organism>
<dbReference type="Gene3D" id="4.10.1060.10">
    <property type="entry name" value="Zinc finger, RanBP2-type"/>
    <property type="match status" value="1"/>
</dbReference>